<name>A0A9N9IS30_9GLOM</name>
<proteinExistence type="predicted"/>
<dbReference type="InterPro" id="IPR001680">
    <property type="entry name" value="WD40_rpt"/>
</dbReference>
<feature type="repeat" description="WD" evidence="4">
    <location>
        <begin position="224"/>
        <end position="259"/>
    </location>
</feature>
<dbReference type="OrthoDB" id="10263272at2759"/>
<dbReference type="EMBL" id="CAJVPV010034095">
    <property type="protein sequence ID" value="CAG8748220.1"/>
    <property type="molecule type" value="Genomic_DNA"/>
</dbReference>
<evidence type="ECO:0000256" key="5">
    <source>
        <dbReference type="SAM" id="MobiDB-lite"/>
    </source>
</evidence>
<evidence type="ECO:0000256" key="4">
    <source>
        <dbReference type="PROSITE-ProRule" id="PRU00221"/>
    </source>
</evidence>
<dbReference type="InterPro" id="IPR036322">
    <property type="entry name" value="WD40_repeat_dom_sf"/>
</dbReference>
<dbReference type="SUPFAM" id="SSF50978">
    <property type="entry name" value="WD40 repeat-like"/>
    <property type="match status" value="1"/>
</dbReference>
<dbReference type="Gene3D" id="2.130.10.10">
    <property type="entry name" value="YVTN repeat-like/Quinoprotein amine dehydrogenase"/>
    <property type="match status" value="1"/>
</dbReference>
<feature type="compositionally biased region" description="Polar residues" evidence="5">
    <location>
        <begin position="1"/>
        <end position="43"/>
    </location>
</feature>
<dbReference type="AlphaFoldDB" id="A0A9N9IS30"/>
<dbReference type="PANTHER" id="PTHR19918:SF1">
    <property type="entry name" value="FIZZY-RELATED PROTEIN HOMOLOG"/>
    <property type="match status" value="1"/>
</dbReference>
<dbReference type="GO" id="GO:0010997">
    <property type="term" value="F:anaphase-promoting complex binding"/>
    <property type="evidence" value="ECO:0007669"/>
    <property type="project" value="InterPro"/>
</dbReference>
<protein>
    <submittedName>
        <fullName evidence="6">13758_t:CDS:1</fullName>
    </submittedName>
</protein>
<gene>
    <name evidence="6" type="ORF">AMORRO_LOCUS15176</name>
</gene>
<sequence>MPQNTGRQSDSVNQAGENIQSNSSYTGRSYNTTTQIRNAISTSREIRTPDYDRLLPQRTPNPVQDLQMRIVTEESSKKRKISVIEDEAQQEEEGRLYRAVVGQAMMPLRETTDDIIRRLNSTPTKSPKKLLSFSSPTKQRNYFFDSPVKNSYNSSPLPLEAQLILTSPRKPPRYISKTPYKVLDAPDLQDDFYLNLVDWSSSNVLGVGLGTCVVRLCDMASTGHSGNDENVTSVSWMPTGSHIAVGTAPGPVEIWDIHK</sequence>
<feature type="compositionally biased region" description="Basic and acidic residues" evidence="5">
    <location>
        <begin position="44"/>
        <end position="55"/>
    </location>
</feature>
<dbReference type="GO" id="GO:0031145">
    <property type="term" value="P:anaphase-promoting complex-dependent catabolic process"/>
    <property type="evidence" value="ECO:0007669"/>
    <property type="project" value="TreeGrafter"/>
</dbReference>
<reference evidence="6" key="1">
    <citation type="submission" date="2021-06" db="EMBL/GenBank/DDBJ databases">
        <authorList>
            <person name="Kallberg Y."/>
            <person name="Tangrot J."/>
            <person name="Rosling A."/>
        </authorList>
    </citation>
    <scope>NUCLEOTIDE SEQUENCE</scope>
    <source>
        <strain evidence="6">CL551</strain>
    </source>
</reference>
<dbReference type="Proteomes" id="UP000789342">
    <property type="component" value="Unassembled WGS sequence"/>
</dbReference>
<comment type="caution">
    <text evidence="6">The sequence shown here is derived from an EMBL/GenBank/DDBJ whole genome shotgun (WGS) entry which is preliminary data.</text>
</comment>
<evidence type="ECO:0000256" key="3">
    <source>
        <dbReference type="ARBA" id="ARBA00023306"/>
    </source>
</evidence>
<keyword evidence="7" id="KW-1185">Reference proteome</keyword>
<feature type="region of interest" description="Disordered" evidence="5">
    <location>
        <begin position="1"/>
        <end position="64"/>
    </location>
</feature>
<dbReference type="PROSITE" id="PS50082">
    <property type="entry name" value="WD_REPEATS_2"/>
    <property type="match status" value="1"/>
</dbReference>
<keyword evidence="1 4" id="KW-0853">WD repeat</keyword>
<keyword evidence="2" id="KW-0677">Repeat</keyword>
<dbReference type="GO" id="GO:1990757">
    <property type="term" value="F:ubiquitin ligase activator activity"/>
    <property type="evidence" value="ECO:0007669"/>
    <property type="project" value="TreeGrafter"/>
</dbReference>
<dbReference type="PANTHER" id="PTHR19918">
    <property type="entry name" value="CELL DIVISION CYCLE 20 CDC20 FIZZY -RELATED"/>
    <property type="match status" value="1"/>
</dbReference>
<dbReference type="GO" id="GO:1905786">
    <property type="term" value="P:positive regulation of anaphase-promoting complex-dependent catabolic process"/>
    <property type="evidence" value="ECO:0007669"/>
    <property type="project" value="TreeGrafter"/>
</dbReference>
<dbReference type="GO" id="GO:0005680">
    <property type="term" value="C:anaphase-promoting complex"/>
    <property type="evidence" value="ECO:0007669"/>
    <property type="project" value="TreeGrafter"/>
</dbReference>
<dbReference type="PROSITE" id="PS50294">
    <property type="entry name" value="WD_REPEATS_REGION"/>
    <property type="match status" value="1"/>
</dbReference>
<dbReference type="InterPro" id="IPR015943">
    <property type="entry name" value="WD40/YVTN_repeat-like_dom_sf"/>
</dbReference>
<feature type="non-terminal residue" evidence="6">
    <location>
        <position position="259"/>
    </location>
</feature>
<evidence type="ECO:0000256" key="2">
    <source>
        <dbReference type="ARBA" id="ARBA00022737"/>
    </source>
</evidence>
<keyword evidence="3" id="KW-0131">Cell cycle</keyword>
<evidence type="ECO:0000313" key="6">
    <source>
        <dbReference type="EMBL" id="CAG8748220.1"/>
    </source>
</evidence>
<evidence type="ECO:0000256" key="1">
    <source>
        <dbReference type="ARBA" id="ARBA00022574"/>
    </source>
</evidence>
<evidence type="ECO:0000313" key="7">
    <source>
        <dbReference type="Proteomes" id="UP000789342"/>
    </source>
</evidence>
<accession>A0A9N9IS30</accession>
<dbReference type="InterPro" id="IPR033010">
    <property type="entry name" value="Cdc20/Fizzy"/>
</dbReference>
<organism evidence="6 7">
    <name type="scientific">Acaulospora morrowiae</name>
    <dbReference type="NCBI Taxonomy" id="94023"/>
    <lineage>
        <taxon>Eukaryota</taxon>
        <taxon>Fungi</taxon>
        <taxon>Fungi incertae sedis</taxon>
        <taxon>Mucoromycota</taxon>
        <taxon>Glomeromycotina</taxon>
        <taxon>Glomeromycetes</taxon>
        <taxon>Diversisporales</taxon>
        <taxon>Acaulosporaceae</taxon>
        <taxon>Acaulospora</taxon>
    </lineage>
</organism>